<dbReference type="Gene3D" id="3.20.20.100">
    <property type="entry name" value="NADP-dependent oxidoreductase domain"/>
    <property type="match status" value="1"/>
</dbReference>
<dbReference type="InterPro" id="IPR036812">
    <property type="entry name" value="NAD(P)_OxRdtase_dom_sf"/>
</dbReference>
<dbReference type="SUPFAM" id="SSF51430">
    <property type="entry name" value="NAD(P)-linked oxidoreductase"/>
    <property type="match status" value="1"/>
</dbReference>
<keyword evidence="2" id="KW-0560">Oxidoreductase</keyword>
<evidence type="ECO:0000313" key="3">
    <source>
        <dbReference type="Proteomes" id="UP000538670"/>
    </source>
</evidence>
<sequence>MSAIPRRPVGSSGFALPELGFGAAALGNLYAAIDDAQAAATLEAALAAGLRYVDTAPHYGRGLSERRVGDGLRGVDDVIVSTKVGRLMAPDATITDDRERDGFHTAMPFRMAYDYSHDGILRSHEHSLQRLGLARVDLLFVHDIGRVTHGAADAQYRAQLVEGGGLKALERLRDEGAIRGFGLGVNEVDVCLELMEEARFDVILLAGRYTLLEQAPLDRFFPACAAAGTALIVGGPYNSGILATGSAAAAIPRYNYAPAPQGVLDRVRALEAVAARHGVSLAAAALAFVLAHPQVASVIPGLANPEQVADTIRLYHAPIPQDFWNELRHAGLVRPDAPLPGVS</sequence>
<keyword evidence="3" id="KW-1185">Reference proteome</keyword>
<organism evidence="2 3">
    <name type="scientific">Sphingomonas pseudosanguinis</name>
    <dbReference type="NCBI Taxonomy" id="413712"/>
    <lineage>
        <taxon>Bacteria</taxon>
        <taxon>Pseudomonadati</taxon>
        <taxon>Pseudomonadota</taxon>
        <taxon>Alphaproteobacteria</taxon>
        <taxon>Sphingomonadales</taxon>
        <taxon>Sphingomonadaceae</taxon>
        <taxon>Sphingomonas</taxon>
    </lineage>
</organism>
<dbReference type="GO" id="GO:0005829">
    <property type="term" value="C:cytosol"/>
    <property type="evidence" value="ECO:0007669"/>
    <property type="project" value="TreeGrafter"/>
</dbReference>
<dbReference type="PANTHER" id="PTHR42686">
    <property type="entry name" value="GH17980P-RELATED"/>
    <property type="match status" value="1"/>
</dbReference>
<dbReference type="EMBL" id="JACIDH010000003">
    <property type="protein sequence ID" value="MBB3878926.1"/>
    <property type="molecule type" value="Genomic_DNA"/>
</dbReference>
<gene>
    <name evidence="2" type="ORF">GGR48_001345</name>
</gene>
<dbReference type="GO" id="GO:0047834">
    <property type="term" value="F:D-threo-aldose 1-dehydrogenase activity"/>
    <property type="evidence" value="ECO:0007669"/>
    <property type="project" value="UniProtKB-EC"/>
</dbReference>
<dbReference type="Pfam" id="PF00248">
    <property type="entry name" value="Aldo_ket_red"/>
    <property type="match status" value="1"/>
</dbReference>
<reference evidence="2 3" key="1">
    <citation type="submission" date="2020-08" db="EMBL/GenBank/DDBJ databases">
        <title>Genomic Encyclopedia of Type Strains, Phase IV (KMG-IV): sequencing the most valuable type-strain genomes for metagenomic binning, comparative biology and taxonomic classification.</title>
        <authorList>
            <person name="Goeker M."/>
        </authorList>
    </citation>
    <scope>NUCLEOTIDE SEQUENCE [LARGE SCALE GENOMIC DNA]</scope>
    <source>
        <strain evidence="2 3">DSM 19512</strain>
    </source>
</reference>
<dbReference type="EC" id="1.1.1.122" evidence="2"/>
<comment type="caution">
    <text evidence="2">The sequence shown here is derived from an EMBL/GenBank/DDBJ whole genome shotgun (WGS) entry which is preliminary data.</text>
</comment>
<evidence type="ECO:0000313" key="2">
    <source>
        <dbReference type="EMBL" id="MBB3878926.1"/>
    </source>
</evidence>
<name>A0A7W6F2I4_9SPHN</name>
<dbReference type="RefSeq" id="WP_183951098.1">
    <property type="nucleotide sequence ID" value="NZ_JACIDH010000003.1"/>
</dbReference>
<proteinExistence type="predicted"/>
<protein>
    <submittedName>
        <fullName evidence="2">D-threo-aldose 1-dehydrogenase</fullName>
        <ecNumber evidence="2">1.1.1.122</ecNumber>
    </submittedName>
</protein>
<dbReference type="AlphaFoldDB" id="A0A7W6F2I4"/>
<dbReference type="PANTHER" id="PTHR42686:SF1">
    <property type="entry name" value="GH17980P-RELATED"/>
    <property type="match status" value="1"/>
</dbReference>
<feature type="domain" description="NADP-dependent oxidoreductase" evidence="1">
    <location>
        <begin position="18"/>
        <end position="328"/>
    </location>
</feature>
<accession>A0A7W6F2I4</accession>
<dbReference type="Proteomes" id="UP000538670">
    <property type="component" value="Unassembled WGS sequence"/>
</dbReference>
<dbReference type="InterPro" id="IPR020471">
    <property type="entry name" value="AKR"/>
</dbReference>
<dbReference type="InterPro" id="IPR023210">
    <property type="entry name" value="NADP_OxRdtase_dom"/>
</dbReference>
<evidence type="ECO:0000259" key="1">
    <source>
        <dbReference type="Pfam" id="PF00248"/>
    </source>
</evidence>